<comment type="subcellular location">
    <subcellularLocation>
        <location evidence="1">Cell membrane</location>
        <topology evidence="1">Multi-pass membrane protein</topology>
    </subcellularLocation>
</comment>
<dbReference type="PROSITE" id="PS50885">
    <property type="entry name" value="HAMP"/>
    <property type="match status" value="1"/>
</dbReference>
<dbReference type="PROSITE" id="PS50111">
    <property type="entry name" value="CHEMOTAXIS_TRANSDUC_2"/>
    <property type="match status" value="1"/>
</dbReference>
<evidence type="ECO:0000313" key="14">
    <source>
        <dbReference type="Proteomes" id="UP000323646"/>
    </source>
</evidence>
<dbReference type="GO" id="GO:0006935">
    <property type="term" value="P:chemotaxis"/>
    <property type="evidence" value="ECO:0007669"/>
    <property type="project" value="UniProtKB-KW"/>
</dbReference>
<dbReference type="SUPFAM" id="SSF58104">
    <property type="entry name" value="Methyl-accepting chemotaxis protein (MCP) signaling domain"/>
    <property type="match status" value="1"/>
</dbReference>
<dbReference type="CDD" id="cd06225">
    <property type="entry name" value="HAMP"/>
    <property type="match status" value="1"/>
</dbReference>
<feature type="domain" description="Methyl-accepting transducer" evidence="11">
    <location>
        <begin position="382"/>
        <end position="653"/>
    </location>
</feature>
<feature type="transmembrane region" description="Helical" evidence="10">
    <location>
        <begin position="12"/>
        <end position="32"/>
    </location>
</feature>
<dbReference type="Gene3D" id="3.30.450.20">
    <property type="entry name" value="PAS domain"/>
    <property type="match status" value="2"/>
</dbReference>
<feature type="domain" description="HAMP" evidence="12">
    <location>
        <begin position="310"/>
        <end position="363"/>
    </location>
</feature>
<dbReference type="EMBL" id="VTOY01000003">
    <property type="protein sequence ID" value="TYZ23449.1"/>
    <property type="molecule type" value="Genomic_DNA"/>
</dbReference>
<feature type="transmembrane region" description="Helical" evidence="10">
    <location>
        <begin position="286"/>
        <end position="308"/>
    </location>
</feature>
<keyword evidence="6 10" id="KW-0472">Membrane</keyword>
<comment type="caution">
    <text evidence="13">The sequence shown here is derived from an EMBL/GenBank/DDBJ whole genome shotgun (WGS) entry which is preliminary data.</text>
</comment>
<dbReference type="SUPFAM" id="SSF103190">
    <property type="entry name" value="Sensory domain-like"/>
    <property type="match status" value="1"/>
</dbReference>
<dbReference type="Pfam" id="PF02743">
    <property type="entry name" value="dCache_1"/>
    <property type="match status" value="1"/>
</dbReference>
<evidence type="ECO:0000256" key="8">
    <source>
        <dbReference type="ARBA" id="ARBA00029447"/>
    </source>
</evidence>
<evidence type="ECO:0000259" key="12">
    <source>
        <dbReference type="PROSITE" id="PS50885"/>
    </source>
</evidence>
<evidence type="ECO:0000313" key="13">
    <source>
        <dbReference type="EMBL" id="TYZ23449.1"/>
    </source>
</evidence>
<keyword evidence="5 10" id="KW-1133">Transmembrane helix</keyword>
<reference evidence="13 14" key="1">
    <citation type="submission" date="2019-08" db="EMBL/GenBank/DDBJ databases">
        <title>Selenomonas sp. mPRGC5 and Selenomonas sp. mPRGC8 isolated from ruminal fluid of dairy goat (Capra hircus).</title>
        <authorList>
            <person name="Poothong S."/>
            <person name="Nuengjamnong C."/>
            <person name="Tanasupawat S."/>
        </authorList>
    </citation>
    <scope>NUCLEOTIDE SEQUENCE [LARGE SCALE GENOMIC DNA]</scope>
    <source>
        <strain evidence="14">mPRGC5</strain>
    </source>
</reference>
<evidence type="ECO:0000256" key="9">
    <source>
        <dbReference type="PROSITE-ProRule" id="PRU00284"/>
    </source>
</evidence>
<dbReference type="Gene3D" id="1.10.287.950">
    <property type="entry name" value="Methyl-accepting chemotaxis protein"/>
    <property type="match status" value="1"/>
</dbReference>
<protein>
    <submittedName>
        <fullName evidence="13">HAMP domain-containing protein</fullName>
    </submittedName>
</protein>
<organism evidence="13 14">
    <name type="scientific">Selenomonas ruminis</name>
    <dbReference type="NCBI Taxonomy" id="2593411"/>
    <lineage>
        <taxon>Bacteria</taxon>
        <taxon>Bacillati</taxon>
        <taxon>Bacillota</taxon>
        <taxon>Negativicutes</taxon>
        <taxon>Selenomonadales</taxon>
        <taxon>Selenomonadaceae</taxon>
        <taxon>Selenomonas</taxon>
    </lineage>
</organism>
<dbReference type="PANTHER" id="PTHR32089">
    <property type="entry name" value="METHYL-ACCEPTING CHEMOTAXIS PROTEIN MCPB"/>
    <property type="match status" value="1"/>
</dbReference>
<proteinExistence type="inferred from homology"/>
<dbReference type="OrthoDB" id="9810264at2"/>
<dbReference type="AlphaFoldDB" id="A0A5D6W915"/>
<keyword evidence="4 10" id="KW-0812">Transmembrane</keyword>
<dbReference type="InterPro" id="IPR029151">
    <property type="entry name" value="Sensor-like_sf"/>
</dbReference>
<dbReference type="GO" id="GO:0005886">
    <property type="term" value="C:plasma membrane"/>
    <property type="evidence" value="ECO:0007669"/>
    <property type="project" value="UniProtKB-SubCell"/>
</dbReference>
<name>A0A5D6W915_9FIRM</name>
<sequence>MRLNSLRTKFLAGFLPMFVGSFFVFFAISYYMSSNAMFESADMISREIGKSTALQIEKTYLEKEMVIEGLAMNQGIISGDREQRMKIMANIKARSAGFAMLAYSDVNGKAYSETGKDMDRSSREYIKKVRETKKPYMTGPSVSGSTGKLITIMAYPVLDNGNLTGIVYGTIELDEISEIAGSIKYMETGRVYIADQEGLVIAYAQQPDDVGKLDISKETSNKTIDKALVDGYNKAIQEDKQVDTEYTTSAGVASKAVMTPIHLGNRTWLAVSVAPLDEIRADANNLIRVLTLVGLVMVLAIAMIIWVVSGKMAAPVISLREDCRILNDGDLRSRPLSVDTNDELGELARGFENMRQTIRGLISSIQSSAEKVSASAEELTAASHQSADASNQVAQQITDIATGIANQSELAEEADQAAQDIAGRTDSVVMNTEAIASVTQMTVESVTSGRDAINTVVDSMQNISDSTSTVKTSIQALSKSSEEISKIVEMISGIAEQTNLLALNAAIEAARAGEAGRGFAVVADEVRKLAEESASSTQQIASLVAQIQTDMKDAVEASELSAESVASSMDSVKSADEVFESIKISIQSLAMGIEEVTTNFRSIAEGTKTMQHSVNNIAEISSQNASRAQSVSATTEEQSASTQEIAAATRSLAEQAEQLAHQIDKFRT</sequence>
<evidence type="ECO:0000259" key="11">
    <source>
        <dbReference type="PROSITE" id="PS50111"/>
    </source>
</evidence>
<evidence type="ECO:0000256" key="6">
    <source>
        <dbReference type="ARBA" id="ARBA00023136"/>
    </source>
</evidence>
<keyword evidence="3" id="KW-0145">Chemotaxis</keyword>
<dbReference type="Proteomes" id="UP000323646">
    <property type="component" value="Unassembled WGS sequence"/>
</dbReference>
<dbReference type="SMART" id="SM00304">
    <property type="entry name" value="HAMP"/>
    <property type="match status" value="1"/>
</dbReference>
<dbReference type="InterPro" id="IPR003660">
    <property type="entry name" value="HAMP_dom"/>
</dbReference>
<keyword evidence="7 9" id="KW-0807">Transducer</keyword>
<evidence type="ECO:0000256" key="7">
    <source>
        <dbReference type="ARBA" id="ARBA00023224"/>
    </source>
</evidence>
<dbReference type="SMART" id="SM00283">
    <property type="entry name" value="MA"/>
    <property type="match status" value="1"/>
</dbReference>
<dbReference type="CDD" id="cd11386">
    <property type="entry name" value="MCP_signal"/>
    <property type="match status" value="1"/>
</dbReference>
<evidence type="ECO:0000256" key="10">
    <source>
        <dbReference type="SAM" id="Phobius"/>
    </source>
</evidence>
<evidence type="ECO:0000256" key="1">
    <source>
        <dbReference type="ARBA" id="ARBA00004651"/>
    </source>
</evidence>
<dbReference type="CDD" id="cd18773">
    <property type="entry name" value="PDC1_HK_sensor"/>
    <property type="match status" value="1"/>
</dbReference>
<dbReference type="Pfam" id="PF00672">
    <property type="entry name" value="HAMP"/>
    <property type="match status" value="1"/>
</dbReference>
<evidence type="ECO:0000256" key="2">
    <source>
        <dbReference type="ARBA" id="ARBA00022475"/>
    </source>
</evidence>
<dbReference type="PANTHER" id="PTHR32089:SF112">
    <property type="entry name" value="LYSOZYME-LIKE PROTEIN-RELATED"/>
    <property type="match status" value="1"/>
</dbReference>
<accession>A0A5D6W915</accession>
<dbReference type="GO" id="GO:0007165">
    <property type="term" value="P:signal transduction"/>
    <property type="evidence" value="ECO:0007669"/>
    <property type="project" value="UniProtKB-KW"/>
</dbReference>
<comment type="similarity">
    <text evidence="8">Belongs to the methyl-accepting chemotaxis (MCP) protein family.</text>
</comment>
<keyword evidence="14" id="KW-1185">Reference proteome</keyword>
<dbReference type="Gene3D" id="6.10.340.10">
    <property type="match status" value="1"/>
</dbReference>
<gene>
    <name evidence="13" type="ORF">FZ040_06110</name>
</gene>
<evidence type="ECO:0000256" key="4">
    <source>
        <dbReference type="ARBA" id="ARBA00022692"/>
    </source>
</evidence>
<keyword evidence="2" id="KW-1003">Cell membrane</keyword>
<dbReference type="InterPro" id="IPR033479">
    <property type="entry name" value="dCache_1"/>
</dbReference>
<dbReference type="RefSeq" id="WP_149171196.1">
    <property type="nucleotide sequence ID" value="NZ_VTOY01000003.1"/>
</dbReference>
<dbReference type="Pfam" id="PF00015">
    <property type="entry name" value="MCPsignal"/>
    <property type="match status" value="1"/>
</dbReference>
<evidence type="ECO:0000256" key="3">
    <source>
        <dbReference type="ARBA" id="ARBA00022500"/>
    </source>
</evidence>
<evidence type="ECO:0000256" key="5">
    <source>
        <dbReference type="ARBA" id="ARBA00022989"/>
    </source>
</evidence>
<dbReference type="InterPro" id="IPR004089">
    <property type="entry name" value="MCPsignal_dom"/>
</dbReference>